<dbReference type="PANTHER" id="PTHR33495">
    <property type="entry name" value="ANTI-SIGMA FACTOR ANTAGONIST TM_1081-RELATED-RELATED"/>
    <property type="match status" value="1"/>
</dbReference>
<dbReference type="Proteomes" id="UP001220395">
    <property type="component" value="Chromosome"/>
</dbReference>
<dbReference type="EMBL" id="CP117411">
    <property type="protein sequence ID" value="WCT74169.1"/>
    <property type="molecule type" value="Genomic_DNA"/>
</dbReference>
<dbReference type="InterPro" id="IPR002645">
    <property type="entry name" value="STAS_dom"/>
</dbReference>
<name>A0ABY7TQP1_9SPHN</name>
<dbReference type="Gene3D" id="3.30.750.24">
    <property type="entry name" value="STAS domain"/>
    <property type="match status" value="1"/>
</dbReference>
<dbReference type="SUPFAM" id="SSF52091">
    <property type="entry name" value="SpoIIaa-like"/>
    <property type="match status" value="1"/>
</dbReference>
<organism evidence="4 5">
    <name type="scientific">Sphingomonas naphthae</name>
    <dbReference type="NCBI Taxonomy" id="1813468"/>
    <lineage>
        <taxon>Bacteria</taxon>
        <taxon>Pseudomonadati</taxon>
        <taxon>Pseudomonadota</taxon>
        <taxon>Alphaproteobacteria</taxon>
        <taxon>Sphingomonadales</taxon>
        <taxon>Sphingomonadaceae</taxon>
        <taxon>Sphingomonas</taxon>
    </lineage>
</organism>
<accession>A0ABY7TQP1</accession>
<evidence type="ECO:0000256" key="2">
    <source>
        <dbReference type="RuleBase" id="RU003749"/>
    </source>
</evidence>
<dbReference type="NCBIfam" id="TIGR00377">
    <property type="entry name" value="ant_ant_sig"/>
    <property type="match status" value="1"/>
</dbReference>
<dbReference type="PANTHER" id="PTHR33495:SF2">
    <property type="entry name" value="ANTI-SIGMA FACTOR ANTAGONIST TM_1081-RELATED"/>
    <property type="match status" value="1"/>
</dbReference>
<dbReference type="Pfam" id="PF01740">
    <property type="entry name" value="STAS"/>
    <property type="match status" value="1"/>
</dbReference>
<feature type="domain" description="STAS" evidence="3">
    <location>
        <begin position="1"/>
        <end position="110"/>
    </location>
</feature>
<proteinExistence type="inferred from homology"/>
<evidence type="ECO:0000313" key="4">
    <source>
        <dbReference type="EMBL" id="WCT74169.1"/>
    </source>
</evidence>
<evidence type="ECO:0000259" key="3">
    <source>
        <dbReference type="PROSITE" id="PS50801"/>
    </source>
</evidence>
<comment type="similarity">
    <text evidence="1 2">Belongs to the anti-sigma-factor antagonist family.</text>
</comment>
<gene>
    <name evidence="4" type="ORF">PQ455_02745</name>
</gene>
<protein>
    <recommendedName>
        <fullName evidence="2">Anti-sigma factor antagonist</fullName>
    </recommendedName>
</protein>
<sequence>MRLTETEVQDVPVVLMDGRLDSRSAEGCANQLLKLVEDGRLALILDMSEVDYIGAAGLRVLLMLIVRATPLGVQVRLCNTQKAFRDVLRISELADRFPVYPNVDSAVEGIGECVLVGS</sequence>
<dbReference type="CDD" id="cd07043">
    <property type="entry name" value="STAS_anti-anti-sigma_factors"/>
    <property type="match status" value="1"/>
</dbReference>
<dbReference type="PROSITE" id="PS50801">
    <property type="entry name" value="STAS"/>
    <property type="match status" value="1"/>
</dbReference>
<dbReference type="InterPro" id="IPR003658">
    <property type="entry name" value="Anti-sigma_ant"/>
</dbReference>
<keyword evidence="5" id="KW-1185">Reference proteome</keyword>
<evidence type="ECO:0000313" key="5">
    <source>
        <dbReference type="Proteomes" id="UP001220395"/>
    </source>
</evidence>
<dbReference type="InterPro" id="IPR036513">
    <property type="entry name" value="STAS_dom_sf"/>
</dbReference>
<reference evidence="4 5" key="1">
    <citation type="submission" date="2023-02" db="EMBL/GenBank/DDBJ databases">
        <title>Genome sequence of Sphingomonas naphthae.</title>
        <authorList>
            <person name="Kim S."/>
            <person name="Heo J."/>
            <person name="Kwon S.-W."/>
        </authorList>
    </citation>
    <scope>NUCLEOTIDE SEQUENCE [LARGE SCALE GENOMIC DNA]</scope>
    <source>
        <strain evidence="4 5">KACC 18716</strain>
    </source>
</reference>
<evidence type="ECO:0000256" key="1">
    <source>
        <dbReference type="ARBA" id="ARBA00009013"/>
    </source>
</evidence>
<dbReference type="RefSeq" id="WP_273688995.1">
    <property type="nucleotide sequence ID" value="NZ_CP117411.1"/>
</dbReference>